<accession>A0A4R6H8Z9</accession>
<dbReference type="AlphaFoldDB" id="A0A4R6H8Z9"/>
<evidence type="ECO:0000313" key="1">
    <source>
        <dbReference type="EMBL" id="TDO04096.1"/>
    </source>
</evidence>
<proteinExistence type="predicted"/>
<reference evidence="1 2" key="1">
    <citation type="submission" date="2019-03" db="EMBL/GenBank/DDBJ databases">
        <title>Freshwater and sediment microbial communities from various areas in North America, analyzing microbe dynamics in response to fracking.</title>
        <authorList>
            <person name="Lamendella R."/>
        </authorList>
    </citation>
    <scope>NUCLEOTIDE SEQUENCE [LARGE SCALE GENOMIC DNA]</scope>
    <source>
        <strain evidence="1 2">114D</strain>
    </source>
</reference>
<organism evidence="1 2">
    <name type="scientific">Sunxiuqinia elliptica</name>
    <dbReference type="NCBI Taxonomy" id="655355"/>
    <lineage>
        <taxon>Bacteria</taxon>
        <taxon>Pseudomonadati</taxon>
        <taxon>Bacteroidota</taxon>
        <taxon>Bacteroidia</taxon>
        <taxon>Marinilabiliales</taxon>
        <taxon>Prolixibacteraceae</taxon>
        <taxon>Sunxiuqinia</taxon>
    </lineage>
</organism>
<sequence>MNKQWQQSNPAKSILKIDLTGKLCLKQRQHDAKKFNSGLSPISAQWLAGRTDYKQGLTKKIATRKYGSN</sequence>
<name>A0A4R6H8Z9_9BACT</name>
<comment type="caution">
    <text evidence="1">The sequence shown here is derived from an EMBL/GenBank/DDBJ whole genome shotgun (WGS) entry which is preliminary data.</text>
</comment>
<gene>
    <name evidence="1" type="ORF">DET52_102437</name>
</gene>
<dbReference type="EMBL" id="SNWI01000002">
    <property type="protein sequence ID" value="TDO04096.1"/>
    <property type="molecule type" value="Genomic_DNA"/>
</dbReference>
<evidence type="ECO:0000313" key="2">
    <source>
        <dbReference type="Proteomes" id="UP000294848"/>
    </source>
</evidence>
<dbReference type="Proteomes" id="UP000294848">
    <property type="component" value="Unassembled WGS sequence"/>
</dbReference>
<dbReference type="RefSeq" id="WP_133464436.1">
    <property type="nucleotide sequence ID" value="NZ_SNWI01000002.1"/>
</dbReference>
<protein>
    <submittedName>
        <fullName evidence="1">Uncharacterized protein</fullName>
    </submittedName>
</protein>